<keyword evidence="3" id="KW-1185">Reference proteome</keyword>
<evidence type="ECO:0000313" key="3">
    <source>
        <dbReference type="Proteomes" id="UP000567293"/>
    </source>
</evidence>
<dbReference type="InterPro" id="IPR055235">
    <property type="entry name" value="ASD1_cat"/>
</dbReference>
<dbReference type="Pfam" id="PF22848">
    <property type="entry name" value="ASD1_dom"/>
    <property type="match status" value="1"/>
</dbReference>
<reference evidence="2" key="1">
    <citation type="submission" date="2020-06" db="EMBL/GenBank/DDBJ databases">
        <title>Legume-microbial interactions unlock mineral nutrients during tropical forest succession.</title>
        <authorList>
            <person name="Epihov D.Z."/>
        </authorList>
    </citation>
    <scope>NUCLEOTIDE SEQUENCE [LARGE SCALE GENOMIC DNA]</scope>
    <source>
        <strain evidence="2">Pan2503</strain>
    </source>
</reference>
<dbReference type="AlphaFoldDB" id="A0A7V8NQD3"/>
<accession>A0A7V8NQD3</accession>
<feature type="domain" description="Alpha-L-arabinofuranosidase 1 catalytic" evidence="1">
    <location>
        <begin position="90"/>
        <end position="161"/>
    </location>
</feature>
<dbReference type="EMBL" id="JACDQQ010001001">
    <property type="protein sequence ID" value="MBA0085392.1"/>
    <property type="molecule type" value="Genomic_DNA"/>
</dbReference>
<dbReference type="PANTHER" id="PTHR43576">
    <property type="entry name" value="ALPHA-L-ARABINOFURANOSIDASE C-RELATED"/>
    <property type="match status" value="1"/>
</dbReference>
<sequence length="167" mass="18102">MLGKISRRRFVGDAAAVSTLSLVPRLVGAATGGTRRITVLADEEIGTVRPEFHGHFAEHLGSCVYGGLWVGKNSPVPNINGYRRQAVEYLKELGIPVLRWPGGCYADDYHWRDGVGPAESRPKRVNIHWGGYVEDGSFGTHEFIGLCRLIGAEPYLAGNVGSGSPQE</sequence>
<evidence type="ECO:0000259" key="1">
    <source>
        <dbReference type="Pfam" id="PF22848"/>
    </source>
</evidence>
<comment type="caution">
    <text evidence="2">The sequence shown here is derived from an EMBL/GenBank/DDBJ whole genome shotgun (WGS) entry which is preliminary data.</text>
</comment>
<feature type="non-terminal residue" evidence="2">
    <location>
        <position position="167"/>
    </location>
</feature>
<organism evidence="2 3">
    <name type="scientific">Candidatus Acidiferrum panamense</name>
    <dbReference type="NCBI Taxonomy" id="2741543"/>
    <lineage>
        <taxon>Bacteria</taxon>
        <taxon>Pseudomonadati</taxon>
        <taxon>Acidobacteriota</taxon>
        <taxon>Terriglobia</taxon>
        <taxon>Candidatus Acidiferrales</taxon>
        <taxon>Candidatus Acidiferrum</taxon>
    </lineage>
</organism>
<proteinExistence type="predicted"/>
<name>A0A7V8NQD3_9BACT</name>
<dbReference type="InterPro" id="IPR017853">
    <property type="entry name" value="GH"/>
</dbReference>
<evidence type="ECO:0000313" key="2">
    <source>
        <dbReference type="EMBL" id="MBA0085392.1"/>
    </source>
</evidence>
<dbReference type="SUPFAM" id="SSF51445">
    <property type="entry name" value="(Trans)glycosidases"/>
    <property type="match status" value="1"/>
</dbReference>
<dbReference type="Gene3D" id="3.20.20.80">
    <property type="entry name" value="Glycosidases"/>
    <property type="match status" value="1"/>
</dbReference>
<protein>
    <recommendedName>
        <fullName evidence="1">Alpha-L-arabinofuranosidase 1 catalytic domain-containing protein</fullName>
    </recommendedName>
</protein>
<dbReference type="Proteomes" id="UP000567293">
    <property type="component" value="Unassembled WGS sequence"/>
</dbReference>
<dbReference type="GO" id="GO:0000272">
    <property type="term" value="P:polysaccharide catabolic process"/>
    <property type="evidence" value="ECO:0007669"/>
    <property type="project" value="TreeGrafter"/>
</dbReference>
<dbReference type="PANTHER" id="PTHR43576:SF2">
    <property type="entry name" value="INTRACELLULAR EXO-ALPHA-L-ARABINOFURANOSIDASE 2"/>
    <property type="match status" value="1"/>
</dbReference>
<gene>
    <name evidence="2" type="ORF">HRJ53_10370</name>
</gene>